<keyword evidence="10" id="KW-1185">Reference proteome</keyword>
<evidence type="ECO:0000256" key="3">
    <source>
        <dbReference type="ARBA" id="ARBA00022801"/>
    </source>
</evidence>
<keyword evidence="5" id="KW-0175">Coiled coil</keyword>
<evidence type="ECO:0000256" key="6">
    <source>
        <dbReference type="SAM" id="MobiDB-lite"/>
    </source>
</evidence>
<feature type="chain" id="PRO_5047161641" description="NlpC/P60 domain-containing protein" evidence="7">
    <location>
        <begin position="18"/>
        <end position="441"/>
    </location>
</feature>
<dbReference type="PANTHER" id="PTHR47053:SF1">
    <property type="entry name" value="MUREIN DD-ENDOPEPTIDASE MEPH-RELATED"/>
    <property type="match status" value="1"/>
</dbReference>
<dbReference type="PANTHER" id="PTHR47053">
    <property type="entry name" value="MUREIN DD-ENDOPEPTIDASE MEPH-RELATED"/>
    <property type="match status" value="1"/>
</dbReference>
<dbReference type="Pfam" id="PF00877">
    <property type="entry name" value="NLPC_P60"/>
    <property type="match status" value="1"/>
</dbReference>
<evidence type="ECO:0000256" key="7">
    <source>
        <dbReference type="SAM" id="SignalP"/>
    </source>
</evidence>
<dbReference type="PROSITE" id="PS51935">
    <property type="entry name" value="NLPC_P60"/>
    <property type="match status" value="1"/>
</dbReference>
<dbReference type="InterPro" id="IPR000064">
    <property type="entry name" value="NLP_P60_dom"/>
</dbReference>
<feature type="compositionally biased region" description="Basic residues" evidence="6">
    <location>
        <begin position="285"/>
        <end position="295"/>
    </location>
</feature>
<dbReference type="InterPro" id="IPR038765">
    <property type="entry name" value="Papain-like_cys_pep_sf"/>
</dbReference>
<name>A0ABP6ZJR6_9ACTN</name>
<evidence type="ECO:0000313" key="9">
    <source>
        <dbReference type="EMBL" id="GAA3612035.1"/>
    </source>
</evidence>
<keyword evidence="7" id="KW-0732">Signal</keyword>
<dbReference type="SUPFAM" id="SSF54001">
    <property type="entry name" value="Cysteine proteinases"/>
    <property type="match status" value="1"/>
</dbReference>
<dbReference type="Gene3D" id="3.90.1720.10">
    <property type="entry name" value="endopeptidase domain like (from Nostoc punctiforme)"/>
    <property type="match status" value="1"/>
</dbReference>
<evidence type="ECO:0000259" key="8">
    <source>
        <dbReference type="PROSITE" id="PS51935"/>
    </source>
</evidence>
<proteinExistence type="inferred from homology"/>
<evidence type="ECO:0000256" key="4">
    <source>
        <dbReference type="ARBA" id="ARBA00022807"/>
    </source>
</evidence>
<organism evidence="9 10">
    <name type="scientific">Microlunatus ginsengisoli</name>
    <dbReference type="NCBI Taxonomy" id="363863"/>
    <lineage>
        <taxon>Bacteria</taxon>
        <taxon>Bacillati</taxon>
        <taxon>Actinomycetota</taxon>
        <taxon>Actinomycetes</taxon>
        <taxon>Propionibacteriales</taxon>
        <taxon>Propionibacteriaceae</taxon>
        <taxon>Microlunatus</taxon>
    </lineage>
</organism>
<dbReference type="EMBL" id="BAABAB010000007">
    <property type="protein sequence ID" value="GAA3612035.1"/>
    <property type="molecule type" value="Genomic_DNA"/>
</dbReference>
<dbReference type="InterPro" id="IPR051202">
    <property type="entry name" value="Peptidase_C40"/>
</dbReference>
<reference evidence="10" key="1">
    <citation type="journal article" date="2019" name="Int. J. Syst. Evol. Microbiol.">
        <title>The Global Catalogue of Microorganisms (GCM) 10K type strain sequencing project: providing services to taxonomists for standard genome sequencing and annotation.</title>
        <authorList>
            <consortium name="The Broad Institute Genomics Platform"/>
            <consortium name="The Broad Institute Genome Sequencing Center for Infectious Disease"/>
            <person name="Wu L."/>
            <person name="Ma J."/>
        </authorList>
    </citation>
    <scope>NUCLEOTIDE SEQUENCE [LARGE SCALE GENOMIC DNA]</scope>
    <source>
        <strain evidence="10">JCM 16929</strain>
    </source>
</reference>
<feature type="domain" description="NlpC/P60" evidence="8">
    <location>
        <begin position="323"/>
        <end position="441"/>
    </location>
</feature>
<evidence type="ECO:0000256" key="1">
    <source>
        <dbReference type="ARBA" id="ARBA00007074"/>
    </source>
</evidence>
<feature type="compositionally biased region" description="Low complexity" evidence="6">
    <location>
        <begin position="296"/>
        <end position="310"/>
    </location>
</feature>
<keyword evidence="2" id="KW-0645">Protease</keyword>
<comment type="similarity">
    <text evidence="1">Belongs to the peptidase C40 family.</text>
</comment>
<gene>
    <name evidence="9" type="ORF">GCM10022236_12350</name>
</gene>
<evidence type="ECO:0000313" key="10">
    <source>
        <dbReference type="Proteomes" id="UP001501490"/>
    </source>
</evidence>
<dbReference type="RefSeq" id="WP_344802439.1">
    <property type="nucleotide sequence ID" value="NZ_BAABAB010000007.1"/>
</dbReference>
<sequence length="441" mass="46121">MGVALVVGLCVSLTAQAPAVADPVIPSTGQIAQARQAAATKAQQAGAIKAELADAQADLDRTQIAMATAGQAYDAALLKLDAARATLRKAQAANRAAQAEVATAQRAVGALVRSQVQGDAGLLQWASLLNGATPQDLIDQASVFNTVSASLDGLKRKLVKAQQVAAARQQAATTAEAAVQQAAKEAADSKAAAERAADLAQQTVSDYASRRDQLLVELARAEQVTVSLVRQRQAGLEALARARAEAKRRAAEAAMKRREAARRAAEARAAAAARARAAAAAERARKARAAARSHASRPSPSRPSHSSAPRRVAAPIAHHGYSRSAAQHAIAFARSQIGKPYVFGATGPGSYDCSGLTMRAWEAAGRGIPRLAASQYFATQHISSGDLRPGDLLFWGSSPSSIYHVALYIGNGKMIQAPRPGRSVEVQSVYYWISPSYFGRV</sequence>
<keyword evidence="4" id="KW-0788">Thiol protease</keyword>
<feature type="coiled-coil region" evidence="5">
    <location>
        <begin position="236"/>
        <end position="268"/>
    </location>
</feature>
<feature type="region of interest" description="Disordered" evidence="6">
    <location>
        <begin position="277"/>
        <end position="310"/>
    </location>
</feature>
<feature type="coiled-coil region" evidence="5">
    <location>
        <begin position="73"/>
        <end position="107"/>
    </location>
</feature>
<evidence type="ECO:0000256" key="2">
    <source>
        <dbReference type="ARBA" id="ARBA00022670"/>
    </source>
</evidence>
<accession>A0ABP6ZJR6</accession>
<keyword evidence="3" id="KW-0378">Hydrolase</keyword>
<dbReference type="Proteomes" id="UP001501490">
    <property type="component" value="Unassembled WGS sequence"/>
</dbReference>
<comment type="caution">
    <text evidence="9">The sequence shown here is derived from an EMBL/GenBank/DDBJ whole genome shotgun (WGS) entry which is preliminary data.</text>
</comment>
<feature type="signal peptide" evidence="7">
    <location>
        <begin position="1"/>
        <end position="17"/>
    </location>
</feature>
<protein>
    <recommendedName>
        <fullName evidence="8">NlpC/P60 domain-containing protein</fullName>
    </recommendedName>
</protein>
<evidence type="ECO:0000256" key="5">
    <source>
        <dbReference type="SAM" id="Coils"/>
    </source>
</evidence>